<dbReference type="InterPro" id="IPR012337">
    <property type="entry name" value="RNaseH-like_sf"/>
</dbReference>
<proteinExistence type="predicted"/>
<dbReference type="Proteomes" id="UP001141806">
    <property type="component" value="Unassembled WGS sequence"/>
</dbReference>
<keyword evidence="3" id="KW-1185">Reference proteome</keyword>
<dbReference type="PANTHER" id="PTHR46148:SF57">
    <property type="entry name" value="OS12G0499874 PROTEIN"/>
    <property type="match status" value="1"/>
</dbReference>
<dbReference type="Pfam" id="PF24626">
    <property type="entry name" value="SH3_Tf2-1"/>
    <property type="match status" value="1"/>
</dbReference>
<dbReference type="GO" id="GO:0015074">
    <property type="term" value="P:DNA integration"/>
    <property type="evidence" value="ECO:0007669"/>
    <property type="project" value="InterPro"/>
</dbReference>
<evidence type="ECO:0000259" key="1">
    <source>
        <dbReference type="PROSITE" id="PS50994"/>
    </source>
</evidence>
<dbReference type="InterPro" id="IPR001584">
    <property type="entry name" value="Integrase_cat-core"/>
</dbReference>
<feature type="domain" description="Integrase catalytic" evidence="1">
    <location>
        <begin position="1"/>
        <end position="72"/>
    </location>
</feature>
<dbReference type="AlphaFoldDB" id="A0A9Q0GKT0"/>
<dbReference type="GO" id="GO:0003676">
    <property type="term" value="F:nucleic acid binding"/>
    <property type="evidence" value="ECO:0007669"/>
    <property type="project" value="InterPro"/>
</dbReference>
<accession>A0A9Q0GKT0</accession>
<gene>
    <name evidence="2" type="ORF">NE237_005595</name>
</gene>
<dbReference type="OrthoDB" id="1909122at2759"/>
<sequence length="332" mass="37518">MGTKLKFSTTFHPQTDGQSERTIQILEDMLRTCALDFKGAWDEKLSLIEFAYNNSYQATIQMAPYEALYGKNYCTPLLWNEVGERRIIGPEFVEETCRVIDQIKERVSPVRGLKRFGKKGKLCPRYVGPYEILTRRGNVAYQLALPPSMSSVHNVFHVSLLKKYVRDPSHILTANPLDLTEDLTFEVVPVMLSSQKVQQLRTKAIHYVKRREGGWKGEGARKKKEVPPLPFDDAHVTLVDGLCESTFGSCDVEQANKRASVFCLNMLGTGGASGEGRGTVVSDVDAGLAMVMWHCGLRGQRWLVYDALTLSLCRRELCWDRVYLRYISILVG</sequence>
<dbReference type="Gene3D" id="3.30.420.10">
    <property type="entry name" value="Ribonuclease H-like superfamily/Ribonuclease H"/>
    <property type="match status" value="1"/>
</dbReference>
<reference evidence="2" key="1">
    <citation type="journal article" date="2023" name="Plant J.">
        <title>The genome of the king protea, Protea cynaroides.</title>
        <authorList>
            <person name="Chang J."/>
            <person name="Duong T.A."/>
            <person name="Schoeman C."/>
            <person name="Ma X."/>
            <person name="Roodt D."/>
            <person name="Barker N."/>
            <person name="Li Z."/>
            <person name="Van de Peer Y."/>
            <person name="Mizrachi E."/>
        </authorList>
    </citation>
    <scope>NUCLEOTIDE SEQUENCE</scope>
    <source>
        <tissue evidence="2">Young leaves</tissue>
    </source>
</reference>
<dbReference type="InterPro" id="IPR056924">
    <property type="entry name" value="SH3_Tf2-1"/>
</dbReference>
<protein>
    <recommendedName>
        <fullName evidence="1">Integrase catalytic domain-containing protein</fullName>
    </recommendedName>
</protein>
<comment type="caution">
    <text evidence="2">The sequence shown here is derived from an EMBL/GenBank/DDBJ whole genome shotgun (WGS) entry which is preliminary data.</text>
</comment>
<evidence type="ECO:0000313" key="3">
    <source>
        <dbReference type="Proteomes" id="UP001141806"/>
    </source>
</evidence>
<dbReference type="PANTHER" id="PTHR46148">
    <property type="entry name" value="CHROMO DOMAIN-CONTAINING PROTEIN"/>
    <property type="match status" value="1"/>
</dbReference>
<dbReference type="EMBL" id="JAMYWD010001337">
    <property type="protein sequence ID" value="KAJ4943955.1"/>
    <property type="molecule type" value="Genomic_DNA"/>
</dbReference>
<dbReference type="PROSITE" id="PS50994">
    <property type="entry name" value="INTEGRASE"/>
    <property type="match status" value="1"/>
</dbReference>
<dbReference type="InterPro" id="IPR036397">
    <property type="entry name" value="RNaseH_sf"/>
</dbReference>
<dbReference type="SUPFAM" id="SSF53098">
    <property type="entry name" value="Ribonuclease H-like"/>
    <property type="match status" value="1"/>
</dbReference>
<name>A0A9Q0GKT0_9MAGN</name>
<organism evidence="2 3">
    <name type="scientific">Protea cynaroides</name>
    <dbReference type="NCBI Taxonomy" id="273540"/>
    <lineage>
        <taxon>Eukaryota</taxon>
        <taxon>Viridiplantae</taxon>
        <taxon>Streptophyta</taxon>
        <taxon>Embryophyta</taxon>
        <taxon>Tracheophyta</taxon>
        <taxon>Spermatophyta</taxon>
        <taxon>Magnoliopsida</taxon>
        <taxon>Proteales</taxon>
        <taxon>Proteaceae</taxon>
        <taxon>Protea</taxon>
    </lineage>
</organism>
<evidence type="ECO:0000313" key="2">
    <source>
        <dbReference type="EMBL" id="KAJ4943955.1"/>
    </source>
</evidence>